<dbReference type="InterPro" id="IPR036165">
    <property type="entry name" value="YefM-like_sf"/>
</dbReference>
<evidence type="ECO:0000313" key="4">
    <source>
        <dbReference type="Proteomes" id="UP000179157"/>
    </source>
</evidence>
<dbReference type="InterPro" id="IPR051405">
    <property type="entry name" value="phD/YefM_antitoxin"/>
</dbReference>
<dbReference type="PANTHER" id="PTHR33713:SF6">
    <property type="entry name" value="ANTITOXIN YEFM"/>
    <property type="match status" value="1"/>
</dbReference>
<protein>
    <recommendedName>
        <fullName evidence="2">Antitoxin</fullName>
    </recommendedName>
</protein>
<comment type="caution">
    <text evidence="3">The sequence shown here is derived from an EMBL/GenBank/DDBJ whole genome shotgun (WGS) entry which is preliminary data.</text>
</comment>
<evidence type="ECO:0000313" key="3">
    <source>
        <dbReference type="EMBL" id="OGF53698.1"/>
    </source>
</evidence>
<dbReference type="EMBL" id="MFGX01000098">
    <property type="protein sequence ID" value="OGF53698.1"/>
    <property type="molecule type" value="Genomic_DNA"/>
</dbReference>
<comment type="similarity">
    <text evidence="1 2">Belongs to the phD/YefM antitoxin family.</text>
</comment>
<dbReference type="AlphaFoldDB" id="A0A1F5URA1"/>
<organism evidence="3 4">
    <name type="scientific">Fraserbacteria sp. (strain RBG_16_55_9)</name>
    <dbReference type="NCBI Taxonomy" id="1817864"/>
    <lineage>
        <taxon>Bacteria</taxon>
        <taxon>Candidatus Fraseribacteriota</taxon>
    </lineage>
</organism>
<evidence type="ECO:0000256" key="2">
    <source>
        <dbReference type="RuleBase" id="RU362080"/>
    </source>
</evidence>
<gene>
    <name evidence="3" type="ORF">A2Z21_01430</name>
</gene>
<reference evidence="3 4" key="1">
    <citation type="journal article" date="2016" name="Nat. Commun.">
        <title>Thousands of microbial genomes shed light on interconnected biogeochemical processes in an aquifer system.</title>
        <authorList>
            <person name="Anantharaman K."/>
            <person name="Brown C.T."/>
            <person name="Hug L.A."/>
            <person name="Sharon I."/>
            <person name="Castelle C.J."/>
            <person name="Probst A.J."/>
            <person name="Thomas B.C."/>
            <person name="Singh A."/>
            <person name="Wilkins M.J."/>
            <person name="Karaoz U."/>
            <person name="Brodie E.L."/>
            <person name="Williams K.H."/>
            <person name="Hubbard S.S."/>
            <person name="Banfield J.F."/>
        </authorList>
    </citation>
    <scope>NUCLEOTIDE SEQUENCE [LARGE SCALE GENOMIC DNA]</scope>
    <source>
        <strain evidence="4">RBG_16_55_9</strain>
    </source>
</reference>
<proteinExistence type="inferred from homology"/>
<dbReference type="Gene3D" id="3.40.1620.10">
    <property type="entry name" value="YefM-like domain"/>
    <property type="match status" value="1"/>
</dbReference>
<sequence>MTKTVAISEAKNKLTQLVRQVEAGDQVVITKDQQPVARIISEVEYGKMQRRLAVAGLRAQRERWLALGITGELLAEEARQLLEERP</sequence>
<dbReference type="Proteomes" id="UP000179157">
    <property type="component" value="Unassembled WGS sequence"/>
</dbReference>
<dbReference type="PANTHER" id="PTHR33713">
    <property type="entry name" value="ANTITOXIN YAFN-RELATED"/>
    <property type="match status" value="1"/>
</dbReference>
<dbReference type="NCBIfam" id="TIGR01552">
    <property type="entry name" value="phd_fam"/>
    <property type="match status" value="1"/>
</dbReference>
<dbReference type="SUPFAM" id="SSF143120">
    <property type="entry name" value="YefM-like"/>
    <property type="match status" value="1"/>
</dbReference>
<evidence type="ECO:0000256" key="1">
    <source>
        <dbReference type="ARBA" id="ARBA00009981"/>
    </source>
</evidence>
<name>A0A1F5URA1_FRAXR</name>
<dbReference type="Pfam" id="PF02604">
    <property type="entry name" value="PhdYeFM_antitox"/>
    <property type="match status" value="1"/>
</dbReference>
<comment type="function">
    <text evidence="2">Antitoxin component of a type II toxin-antitoxin (TA) system.</text>
</comment>
<dbReference type="InterPro" id="IPR006442">
    <property type="entry name" value="Antitoxin_Phd/YefM"/>
</dbReference>
<accession>A0A1F5URA1</accession>